<accession>A0A4Z0A612</accession>
<dbReference type="PROSITE" id="PS51391">
    <property type="entry name" value="CID"/>
    <property type="match status" value="1"/>
</dbReference>
<evidence type="ECO:0000256" key="3">
    <source>
        <dbReference type="SAM" id="MobiDB-lite"/>
    </source>
</evidence>
<dbReference type="Gene3D" id="1.25.40.90">
    <property type="match status" value="1"/>
</dbReference>
<evidence type="ECO:0000256" key="2">
    <source>
        <dbReference type="PROSITE-ProRule" id="PRU00176"/>
    </source>
</evidence>
<feature type="region of interest" description="Disordered" evidence="3">
    <location>
        <begin position="655"/>
        <end position="742"/>
    </location>
</feature>
<feature type="region of interest" description="Disordered" evidence="3">
    <location>
        <begin position="609"/>
        <end position="635"/>
    </location>
</feature>
<dbReference type="OrthoDB" id="377209at2759"/>
<dbReference type="SUPFAM" id="SSF54928">
    <property type="entry name" value="RNA-binding domain, RBD"/>
    <property type="match status" value="1"/>
</dbReference>
<evidence type="ECO:0000256" key="1">
    <source>
        <dbReference type="ARBA" id="ARBA00022884"/>
    </source>
</evidence>
<comment type="caution">
    <text evidence="6">The sequence shown here is derived from an EMBL/GenBank/DDBJ whole genome shotgun (WGS) entry which is preliminary data.</text>
</comment>
<dbReference type="InterPro" id="IPR008942">
    <property type="entry name" value="ENTH_VHS"/>
</dbReference>
<evidence type="ECO:0008006" key="8">
    <source>
        <dbReference type="Google" id="ProtNLM"/>
    </source>
</evidence>
<dbReference type="InterPro" id="IPR000504">
    <property type="entry name" value="RRM_dom"/>
</dbReference>
<name>A0A4Z0A612_9AGAM</name>
<feature type="domain" description="RRM" evidence="4">
    <location>
        <begin position="192"/>
        <end position="285"/>
    </location>
</feature>
<dbReference type="GO" id="GO:0003723">
    <property type="term" value="F:RNA binding"/>
    <property type="evidence" value="ECO:0007669"/>
    <property type="project" value="UniProtKB-UniRule"/>
</dbReference>
<dbReference type="EMBL" id="SFCI01000221">
    <property type="protein sequence ID" value="TFY81349.1"/>
    <property type="molecule type" value="Genomic_DNA"/>
</dbReference>
<evidence type="ECO:0000259" key="5">
    <source>
        <dbReference type="PROSITE" id="PS51391"/>
    </source>
</evidence>
<dbReference type="InterPro" id="IPR012677">
    <property type="entry name" value="Nucleotide-bd_a/b_plait_sf"/>
</dbReference>
<dbReference type="InterPro" id="IPR035979">
    <property type="entry name" value="RBD_domain_sf"/>
</dbReference>
<keyword evidence="1 2" id="KW-0694">RNA-binding</keyword>
<protein>
    <recommendedName>
        <fullName evidence="8">CID domain-containing protein</fullName>
    </recommendedName>
</protein>
<dbReference type="PANTHER" id="PTHR23140:SF0">
    <property type="entry name" value="U2 SNRNP-ASSOCIATED SURP MOTIF-CONTAINING PROTEIN"/>
    <property type="match status" value="1"/>
</dbReference>
<dbReference type="Proteomes" id="UP000298061">
    <property type="component" value="Unassembled WGS sequence"/>
</dbReference>
<reference evidence="6 7" key="1">
    <citation type="submission" date="2019-02" db="EMBL/GenBank/DDBJ databases">
        <title>Genome sequencing of the rare red list fungi Hericium alpestre (H. flagellum).</title>
        <authorList>
            <person name="Buettner E."/>
            <person name="Kellner H."/>
        </authorList>
    </citation>
    <scope>NUCLEOTIDE SEQUENCE [LARGE SCALE GENOMIC DNA]</scope>
    <source>
        <strain evidence="6 7">DSM 108284</strain>
    </source>
</reference>
<dbReference type="Pfam" id="PF00076">
    <property type="entry name" value="RRM_1"/>
    <property type="match status" value="1"/>
</dbReference>
<evidence type="ECO:0000259" key="4">
    <source>
        <dbReference type="PROSITE" id="PS50102"/>
    </source>
</evidence>
<feature type="compositionally biased region" description="Basic and acidic residues" evidence="3">
    <location>
        <begin position="50"/>
        <end position="66"/>
    </location>
</feature>
<feature type="compositionally biased region" description="Acidic residues" evidence="3">
    <location>
        <begin position="725"/>
        <end position="736"/>
    </location>
</feature>
<dbReference type="InterPro" id="IPR051485">
    <property type="entry name" value="SR-CTD_assoc_factor"/>
</dbReference>
<dbReference type="AlphaFoldDB" id="A0A4Z0A612"/>
<evidence type="ECO:0000313" key="6">
    <source>
        <dbReference type="EMBL" id="TFY81349.1"/>
    </source>
</evidence>
<keyword evidence="7" id="KW-1185">Reference proteome</keyword>
<dbReference type="STRING" id="135208.A0A4Z0A612"/>
<dbReference type="InterPro" id="IPR000061">
    <property type="entry name" value="Surp"/>
</dbReference>
<organism evidence="6 7">
    <name type="scientific">Hericium alpestre</name>
    <dbReference type="NCBI Taxonomy" id="135208"/>
    <lineage>
        <taxon>Eukaryota</taxon>
        <taxon>Fungi</taxon>
        <taxon>Dikarya</taxon>
        <taxon>Basidiomycota</taxon>
        <taxon>Agaricomycotina</taxon>
        <taxon>Agaricomycetes</taxon>
        <taxon>Russulales</taxon>
        <taxon>Hericiaceae</taxon>
        <taxon>Hericium</taxon>
    </lineage>
</organism>
<dbReference type="SMART" id="SM00360">
    <property type="entry name" value="RRM"/>
    <property type="match status" value="1"/>
</dbReference>
<dbReference type="PANTHER" id="PTHR23140">
    <property type="entry name" value="RNA PROCESSING PROTEIN LD23810P"/>
    <property type="match status" value="1"/>
</dbReference>
<feature type="compositionally biased region" description="Acidic residues" evidence="3">
    <location>
        <begin position="616"/>
        <end position="626"/>
    </location>
</feature>
<feature type="domain" description="CID" evidence="5">
    <location>
        <begin position="463"/>
        <end position="608"/>
    </location>
</feature>
<feature type="compositionally biased region" description="Acidic residues" evidence="3">
    <location>
        <begin position="656"/>
        <end position="718"/>
    </location>
</feature>
<gene>
    <name evidence="6" type="ORF">EWM64_g2660</name>
</gene>
<feature type="region of interest" description="Disordered" evidence="3">
    <location>
        <begin position="36"/>
        <end position="66"/>
    </location>
</feature>
<dbReference type="InterPro" id="IPR006569">
    <property type="entry name" value="CID_dom"/>
</dbReference>
<proteinExistence type="predicted"/>
<dbReference type="GO" id="GO:0005634">
    <property type="term" value="C:nucleus"/>
    <property type="evidence" value="ECO:0007669"/>
    <property type="project" value="TreeGrafter"/>
</dbReference>
<dbReference type="GO" id="GO:0006396">
    <property type="term" value="P:RNA processing"/>
    <property type="evidence" value="ECO:0007669"/>
    <property type="project" value="InterPro"/>
</dbReference>
<dbReference type="SMART" id="SM00582">
    <property type="entry name" value="RPR"/>
    <property type="match status" value="1"/>
</dbReference>
<sequence>MDKTKAKLATFFDQDEEDSSFPVRRIELQKTVDDQKLSQYAQGTVRKSRREKEKEAAEAKKREEEEHAAKAYAEFLHAFDDDGEQQQARAGRAFVPSGGVGGVYAPARAPPKGPSSSRPMPVFERESRSTTPPTGPKPKGKRAMDAFLEEIKKDQAEREARFSRNTGARSATAMAAYEGQSGSKDRGDPQTSNIFVANLPPHVTEQSLGMFFARYGPVGSVKVMWPRGDGTVGPGADMTATRRNKNAALSGFVSFMKRKDAEAALRELDGFDWGGSVLRVGWSKAVPIAAKPMYGRCCMIQQSLAYLAHASQWCRSPSPIQGAEVPLVNAAVTAIRNPRDAPIVAVPVVLHLQPIVVVVLPAVLDTIVEADHLGVARLTIDILPLTRMILRMISFGPWPEREKNNPRYMFLTNEKHRRHRYYRSLIDSKCSLEPEFDDDGYNSVYSTDSAEESERERIRKTKLGKYARKRFESMLRAVGGLRGELARCMAFSLEHAEAANEVSDIIIASLVVDGTPVPRKIARLHLICDILHNSAAPLPMAWKYRQEFQSRLGLVFDHFSTIYHSFPGRITAETFKKQIIAVVDIWEDWIVFPPDFTAELRQRIEGHVAEAPEKETIEEEEEEEEAAPAAPSSRFKASSFKPAALVTAEAAAAADLDGEPMDEGSDVDGEPVDDVDGQPIDDVDGDPIDGAPVDDVDGEPLDGAPMDDVDGEPLDDVDGAPMENTDVDGEPMEDVDGAPLPA</sequence>
<dbReference type="Gene3D" id="3.30.70.330">
    <property type="match status" value="1"/>
</dbReference>
<dbReference type="Pfam" id="PF01805">
    <property type="entry name" value="Surp"/>
    <property type="match status" value="1"/>
</dbReference>
<feature type="region of interest" description="Disordered" evidence="3">
    <location>
        <begin position="94"/>
        <end position="142"/>
    </location>
</feature>
<evidence type="ECO:0000313" key="7">
    <source>
        <dbReference type="Proteomes" id="UP000298061"/>
    </source>
</evidence>
<dbReference type="PROSITE" id="PS50102">
    <property type="entry name" value="RRM"/>
    <property type="match status" value="1"/>
</dbReference>